<dbReference type="EMBL" id="MT142852">
    <property type="protein sequence ID" value="QJA89539.1"/>
    <property type="molecule type" value="Genomic_DNA"/>
</dbReference>
<accession>A0A6M3L5K6</accession>
<proteinExistence type="predicted"/>
<protein>
    <submittedName>
        <fullName evidence="1">Uncharacterized protein</fullName>
    </submittedName>
</protein>
<evidence type="ECO:0000313" key="1">
    <source>
        <dbReference type="EMBL" id="QJA89539.1"/>
    </source>
</evidence>
<gene>
    <name evidence="1" type="ORF">MM415B02532_0011</name>
</gene>
<reference evidence="1" key="1">
    <citation type="submission" date="2020-03" db="EMBL/GenBank/DDBJ databases">
        <title>The deep terrestrial virosphere.</title>
        <authorList>
            <person name="Holmfeldt K."/>
            <person name="Nilsson E."/>
            <person name="Simone D."/>
            <person name="Lopez-Fernandez M."/>
            <person name="Wu X."/>
            <person name="de Brujin I."/>
            <person name="Lundin D."/>
            <person name="Andersson A."/>
            <person name="Bertilsson S."/>
            <person name="Dopson M."/>
        </authorList>
    </citation>
    <scope>NUCLEOTIDE SEQUENCE</scope>
    <source>
        <strain evidence="1">MM415B02532</strain>
    </source>
</reference>
<dbReference type="AlphaFoldDB" id="A0A6M3L5K6"/>
<sequence length="151" mass="17869">MNKRDLIKRLSSQEFKFTMRRFASEVAFTYKGLVIDPERFEIDFTFGEGGQTLIKLLLDVVTKEQTIEELPDGLWQHFKQCLYAKLPTFIARRVRRKFPVRTRWVTAMHLFPELHVPEEVLGKEFVTLRTVDMFSLQDALEKQEEEEDVPS</sequence>
<organism evidence="1">
    <name type="scientific">viral metagenome</name>
    <dbReference type="NCBI Taxonomy" id="1070528"/>
    <lineage>
        <taxon>unclassified sequences</taxon>
        <taxon>metagenomes</taxon>
        <taxon>organismal metagenomes</taxon>
    </lineage>
</organism>
<name>A0A6M3L5K6_9ZZZZ</name>